<dbReference type="OrthoDB" id="8421898at2"/>
<reference evidence="2" key="1">
    <citation type="submission" date="2016-05" db="EMBL/GenBank/DDBJ databases">
        <authorList>
            <person name="Li Y."/>
        </authorList>
    </citation>
    <scope>NUCLEOTIDE SEQUENCE [LARGE SCALE GENOMIC DNA]</scope>
    <source>
        <strain evidence="2">YIC4027</strain>
    </source>
</reference>
<dbReference type="EMBL" id="LYBW01000055">
    <property type="protein sequence ID" value="ODR91629.1"/>
    <property type="molecule type" value="Genomic_DNA"/>
</dbReference>
<gene>
    <name evidence="1" type="ORF">A8M32_09295</name>
</gene>
<name>A0A1E3VDH1_9HYPH</name>
<sequence>MKPDSDALDDFYAALKEGLAVDDFLRRRKQIFQFVKSIGLIDDYVLGRRRMAKLRDEVTPAARFVRGHARPDDEIQFALDGTYPDCVVRNRHGCKREIEVTVARAQERLALMERAIKGGEVRGIINVQDHEELVVFRRHAEHAGDPDKVGAYSTEQLFSLIVDAVETRAKRKARHKGDTLLIEILPDMYALTDDRVRDLEALLLQSEEVKRLSFSDVYVLGYGHQGDICMKIK</sequence>
<keyword evidence="2" id="KW-1185">Reference proteome</keyword>
<organism evidence="1 2">
    <name type="scientific">Sinorhizobium alkalisoli</name>
    <dbReference type="NCBI Taxonomy" id="1752398"/>
    <lineage>
        <taxon>Bacteria</taxon>
        <taxon>Pseudomonadati</taxon>
        <taxon>Pseudomonadota</taxon>
        <taxon>Alphaproteobacteria</taxon>
        <taxon>Hyphomicrobiales</taxon>
        <taxon>Rhizobiaceae</taxon>
        <taxon>Sinorhizobium/Ensifer group</taxon>
        <taxon>Sinorhizobium</taxon>
    </lineage>
</organism>
<protein>
    <submittedName>
        <fullName evidence="1">Uncharacterized protein</fullName>
    </submittedName>
</protein>
<dbReference type="Proteomes" id="UP000094342">
    <property type="component" value="Unassembled WGS sequence"/>
</dbReference>
<comment type="caution">
    <text evidence="1">The sequence shown here is derived from an EMBL/GenBank/DDBJ whole genome shotgun (WGS) entry which is preliminary data.</text>
</comment>
<evidence type="ECO:0000313" key="2">
    <source>
        <dbReference type="Proteomes" id="UP000094342"/>
    </source>
</evidence>
<evidence type="ECO:0000313" key="1">
    <source>
        <dbReference type="EMBL" id="ODR91629.1"/>
    </source>
</evidence>
<accession>A0A1E3VDH1</accession>
<dbReference type="AlphaFoldDB" id="A0A1E3VDH1"/>
<dbReference type="RefSeq" id="WP_069458105.1">
    <property type="nucleotide sequence ID" value="NZ_LYBW01000055.1"/>
</dbReference>
<proteinExistence type="predicted"/>